<evidence type="ECO:0000256" key="2">
    <source>
        <dbReference type="ARBA" id="ARBA00022475"/>
    </source>
</evidence>
<feature type="transmembrane region" description="Helical" evidence="7">
    <location>
        <begin position="564"/>
        <end position="585"/>
    </location>
</feature>
<dbReference type="Proteomes" id="UP000644020">
    <property type="component" value="Unassembled WGS sequence"/>
</dbReference>
<dbReference type="PROSITE" id="PS50156">
    <property type="entry name" value="SSD"/>
    <property type="match status" value="2"/>
</dbReference>
<feature type="transmembrane region" description="Helical" evidence="7">
    <location>
        <begin position="496"/>
        <end position="516"/>
    </location>
</feature>
<dbReference type="InterPro" id="IPR004869">
    <property type="entry name" value="MMPL_dom"/>
</dbReference>
<sequence>MWLLLLALIGSLGLSLAGPVSKNLTVPGIESQQAQSLLRQKMPEAAGGTMRIVVAAPQGATLDAENAKAAVGRGLAAAARVPGVVHVTDPYKSQTLSPDRTIAFADVQFRDAADEIPDTAKDALAGSLAPARDAGLQVEYGGSVMDPDTEVGGPAEIVGVVVAFAVLAVALGSLIAAGLPLLTALIGVGIGVLGVQFIANAVEMTSTATVLALMIGLAVGIDYALFILARHREQLADPDTDVEESAARATATAGSAVVFAGATVIIALAALAVTGVPFLTVMGLAAAATVLLAVLIAVTLVPALLGLLGERLRPRAPKTNRRKDTTWSLVWARTVTRKPLLVLLAGTLGLLAVAMPAKDLRLGLPSHASQPATTTQHKSYDLLTKGFGPGFNATLTAVVDTSRIPAIDREAALGRLATSLDRVPGLTRVGTPIPNSDTTLAAIPVIPATGPDDKATTDLVAHLRDLKAGAARDGATLYIAGATAAAIDVSAKLADALPLFIAIIVILALALLTIAFRSVLVPLKAVAGFLLSIAASLGATVWVFQSGHLNGLLDIPTAGPVTAFLPVLLIGVLFGLAMDYEVFLVSRMREHFQHTRDADEAVTHGVAASGRVVTAAALIMVAVFGGFVFNHDPIIKSIGFALAIGVFIDAFIVRMTLVPAAMALLGHRAWTLPRWLDRITPDVDVEGTNLPQPPAKTIASATERTPDPADHSQVLSSNVTPTSGVTRG</sequence>
<keyword evidence="10" id="KW-1185">Reference proteome</keyword>
<organism evidence="9 10">
    <name type="scientific">Streptomyces termitum</name>
    <dbReference type="NCBI Taxonomy" id="67368"/>
    <lineage>
        <taxon>Bacteria</taxon>
        <taxon>Bacillati</taxon>
        <taxon>Actinomycetota</taxon>
        <taxon>Actinomycetes</taxon>
        <taxon>Kitasatosporales</taxon>
        <taxon>Streptomycetaceae</taxon>
        <taxon>Streptomyces</taxon>
    </lineage>
</organism>
<dbReference type="GO" id="GO:0005886">
    <property type="term" value="C:plasma membrane"/>
    <property type="evidence" value="ECO:0007669"/>
    <property type="project" value="UniProtKB-SubCell"/>
</dbReference>
<feature type="domain" description="SSD" evidence="8">
    <location>
        <begin position="495"/>
        <end position="664"/>
    </location>
</feature>
<accession>A0A918WC84</accession>
<gene>
    <name evidence="9" type="ORF">GCM10010305_39410</name>
</gene>
<protein>
    <submittedName>
        <fullName evidence="9">Membrane protein</fullName>
    </submittedName>
</protein>
<keyword evidence="3 7" id="KW-0812">Transmembrane</keyword>
<keyword evidence="5 7" id="KW-0472">Membrane</keyword>
<comment type="subcellular location">
    <subcellularLocation>
        <location evidence="1">Cell membrane</location>
        <topology evidence="1">Multi-pass membrane protein</topology>
    </subcellularLocation>
</comment>
<feature type="region of interest" description="Disordered" evidence="6">
    <location>
        <begin position="686"/>
        <end position="728"/>
    </location>
</feature>
<evidence type="ECO:0000256" key="5">
    <source>
        <dbReference type="ARBA" id="ARBA00023136"/>
    </source>
</evidence>
<feature type="transmembrane region" description="Helical" evidence="7">
    <location>
        <begin position="278"/>
        <end position="308"/>
    </location>
</feature>
<dbReference type="Pfam" id="PF03176">
    <property type="entry name" value="MMPL"/>
    <property type="match status" value="2"/>
</dbReference>
<name>A0A918WC84_9ACTN</name>
<evidence type="ECO:0000259" key="8">
    <source>
        <dbReference type="PROSITE" id="PS50156"/>
    </source>
</evidence>
<feature type="transmembrane region" description="Helical" evidence="7">
    <location>
        <begin position="249"/>
        <end position="272"/>
    </location>
</feature>
<dbReference type="InterPro" id="IPR000731">
    <property type="entry name" value="SSD"/>
</dbReference>
<feature type="transmembrane region" description="Helical" evidence="7">
    <location>
        <begin position="184"/>
        <end position="202"/>
    </location>
</feature>
<keyword evidence="2" id="KW-1003">Cell membrane</keyword>
<feature type="transmembrane region" description="Helical" evidence="7">
    <location>
        <begin position="340"/>
        <end position="357"/>
    </location>
</feature>
<dbReference type="EMBL" id="BMUL01000010">
    <property type="protein sequence ID" value="GHA91890.1"/>
    <property type="molecule type" value="Genomic_DNA"/>
</dbReference>
<feature type="transmembrane region" description="Helical" evidence="7">
    <location>
        <begin position="606"/>
        <end position="628"/>
    </location>
</feature>
<feature type="transmembrane region" description="Helical" evidence="7">
    <location>
        <begin position="523"/>
        <end position="544"/>
    </location>
</feature>
<proteinExistence type="predicted"/>
<comment type="caution">
    <text evidence="9">The sequence shown here is derived from an EMBL/GenBank/DDBJ whole genome shotgun (WGS) entry which is preliminary data.</text>
</comment>
<evidence type="ECO:0000256" key="7">
    <source>
        <dbReference type="SAM" id="Phobius"/>
    </source>
</evidence>
<dbReference type="SUPFAM" id="SSF82866">
    <property type="entry name" value="Multidrug efflux transporter AcrB transmembrane domain"/>
    <property type="match status" value="2"/>
</dbReference>
<reference evidence="9" key="2">
    <citation type="submission" date="2020-09" db="EMBL/GenBank/DDBJ databases">
        <authorList>
            <person name="Sun Q."/>
            <person name="Ohkuma M."/>
        </authorList>
    </citation>
    <scope>NUCLEOTIDE SEQUENCE</scope>
    <source>
        <strain evidence="9">JCM 4518</strain>
    </source>
</reference>
<feature type="transmembrane region" description="Helical" evidence="7">
    <location>
        <begin position="208"/>
        <end position="228"/>
    </location>
</feature>
<evidence type="ECO:0000256" key="4">
    <source>
        <dbReference type="ARBA" id="ARBA00022989"/>
    </source>
</evidence>
<evidence type="ECO:0000256" key="1">
    <source>
        <dbReference type="ARBA" id="ARBA00004651"/>
    </source>
</evidence>
<keyword evidence="4 7" id="KW-1133">Transmembrane helix</keyword>
<evidence type="ECO:0000256" key="3">
    <source>
        <dbReference type="ARBA" id="ARBA00022692"/>
    </source>
</evidence>
<dbReference type="AlphaFoldDB" id="A0A918WC84"/>
<dbReference type="PANTHER" id="PTHR33406">
    <property type="entry name" value="MEMBRANE PROTEIN MJ1562-RELATED"/>
    <property type="match status" value="1"/>
</dbReference>
<feature type="compositionally biased region" description="Polar residues" evidence="6">
    <location>
        <begin position="713"/>
        <end position="728"/>
    </location>
</feature>
<dbReference type="Gene3D" id="1.20.1640.10">
    <property type="entry name" value="Multidrug efflux transporter AcrB transmembrane domain"/>
    <property type="match status" value="2"/>
</dbReference>
<evidence type="ECO:0000313" key="10">
    <source>
        <dbReference type="Proteomes" id="UP000644020"/>
    </source>
</evidence>
<feature type="transmembrane region" description="Helical" evidence="7">
    <location>
        <begin position="157"/>
        <end position="177"/>
    </location>
</feature>
<feature type="domain" description="SSD" evidence="8">
    <location>
        <begin position="193"/>
        <end position="307"/>
    </location>
</feature>
<feature type="transmembrane region" description="Helical" evidence="7">
    <location>
        <begin position="640"/>
        <end position="665"/>
    </location>
</feature>
<evidence type="ECO:0000313" key="9">
    <source>
        <dbReference type="EMBL" id="GHA91890.1"/>
    </source>
</evidence>
<evidence type="ECO:0000256" key="6">
    <source>
        <dbReference type="SAM" id="MobiDB-lite"/>
    </source>
</evidence>
<dbReference type="InterPro" id="IPR050545">
    <property type="entry name" value="Mycobact_MmpL"/>
</dbReference>
<dbReference type="PANTHER" id="PTHR33406:SF13">
    <property type="entry name" value="MEMBRANE PROTEIN YDFJ"/>
    <property type="match status" value="1"/>
</dbReference>
<reference evidence="9" key="1">
    <citation type="journal article" date="2014" name="Int. J. Syst. Evol. Microbiol.">
        <title>Complete genome sequence of Corynebacterium casei LMG S-19264T (=DSM 44701T), isolated from a smear-ripened cheese.</title>
        <authorList>
            <consortium name="US DOE Joint Genome Institute (JGI-PGF)"/>
            <person name="Walter F."/>
            <person name="Albersmeier A."/>
            <person name="Kalinowski J."/>
            <person name="Ruckert C."/>
        </authorList>
    </citation>
    <scope>NUCLEOTIDE SEQUENCE</scope>
    <source>
        <strain evidence="9">JCM 4518</strain>
    </source>
</reference>